<dbReference type="EMBL" id="JAWRVE010000107">
    <property type="protein sequence ID" value="KAL1858170.1"/>
    <property type="molecule type" value="Genomic_DNA"/>
</dbReference>
<feature type="region of interest" description="Disordered" evidence="1">
    <location>
        <begin position="99"/>
        <end position="156"/>
    </location>
</feature>
<comment type="caution">
    <text evidence="2">The sequence shown here is derived from an EMBL/GenBank/DDBJ whole genome shotgun (WGS) entry which is preliminary data.</text>
</comment>
<feature type="compositionally biased region" description="Basic and acidic residues" evidence="1">
    <location>
        <begin position="963"/>
        <end position="986"/>
    </location>
</feature>
<sequence length="1080" mass="124171">MATNDNAANVNDSSIAKMPGHYEPEQQNRIIEHAIERSRSRSRRRRYWESPYETDPERTVVPRRPTTLAGSNSDSRLNQNRRIVERVVDPDSEIEERALYYNKGLDPRRPSNNRPSRPRRAASLPPRDKRQKSKERVKSKDNPDKERKQQADESNTLRIPLNIDAVYNSVEAKDVTVHMEIELFNDLDEELEIFNRLTRIGNFAFAKEFFDSHLTAHVDDPNVFVQYAEMLLEQGDFKSLLSLDGSSIFREQGRNEPKDAETGIRRLELNWKLIRAIALCYSQHKLSTVWERKNRPLEIAPNTWDLTTTRKVLTNFGERDLKDWADWKKLYKKLLAEDRIWDLRDVILTLSRFYGTEEALAELVGSASPKDQLLADWETDPPDESTSLALLDILSFMALNTEISLEIRPFAEECLRSAERIGNSLLDHFPHTIHSRPFIQWVLAKALVKSGAIQFDYLLDYPGQSFFPKLGAMPYYIPVRKENPGWLPPSLTPMARESLEMALRSSKQIQDYQTEAQFLKELALRSKAPAALFDDLAHLQTSKQLNKAGYLSTCLSRYLICKDESSKASLLKDLESFGWWQGPSNLVNPNAAAAKDVLQRALSQEDADGSAKSMEAALRYYEYLWGSFPQTIDRNIARSSRRGHELLPTVTRVNSPSPPSIERRRQRGSDGRTSRSKKTTGRAVSKEKKSEPKGGIDVATRNDQQWDHFPPPPRRNTDQTEEIRRVGFASDNEKYEKPSAKRQSNDTNKRTENAFDDSRYTEREHTRQRSPKPVRYVEVEETDRQQESNGPHPRVYEVVDDDDEWEDRRESSTDRRHRRYDDDGRSTYSYYSSRSTSSSPEERREKGRNMVVSAIESMTNRAEERLKEWEEKLDGKKAGSPSPDRRQRRERGRSRSRSRRSRKKDADLKTGVALAGISAVGSVLGKFMRNRDGGKAIEDDDRQRSRSRRRSRSVSRRSRRRNSAPERTREEEKDVQKSTTTREHGDQGQQQTQTETNQAPLRKQPPPLPPRTAIAWGKPVVEEIVEDETASKRKDQGNVDIDVSEVTEDAGADDEGAENKATDSKASDEDGDIESKRVYV</sequence>
<feature type="compositionally biased region" description="Basic and acidic residues" evidence="1">
    <location>
        <begin position="1057"/>
        <end position="1080"/>
    </location>
</feature>
<evidence type="ECO:0000256" key="1">
    <source>
        <dbReference type="SAM" id="MobiDB-lite"/>
    </source>
</evidence>
<feature type="compositionally biased region" description="Basic and acidic residues" evidence="1">
    <location>
        <begin position="134"/>
        <end position="151"/>
    </location>
</feature>
<protein>
    <submittedName>
        <fullName evidence="2">Uncharacterized protein</fullName>
    </submittedName>
</protein>
<accession>A0ABR3WBZ6</accession>
<feature type="compositionally biased region" description="Low complexity" evidence="1">
    <location>
        <begin position="110"/>
        <end position="125"/>
    </location>
</feature>
<feature type="compositionally biased region" description="Basic and acidic residues" evidence="1">
    <location>
        <begin position="661"/>
        <end position="673"/>
    </location>
</feature>
<dbReference type="Proteomes" id="UP001583177">
    <property type="component" value="Unassembled WGS sequence"/>
</dbReference>
<feature type="region of interest" description="Disordered" evidence="1">
    <location>
        <begin position="647"/>
        <end position="850"/>
    </location>
</feature>
<name>A0ABR3WBZ6_9PEZI</name>
<feature type="compositionally biased region" description="Acidic residues" evidence="1">
    <location>
        <begin position="1042"/>
        <end position="1056"/>
    </location>
</feature>
<feature type="compositionally biased region" description="Basic and acidic residues" evidence="1">
    <location>
        <begin position="775"/>
        <end position="786"/>
    </location>
</feature>
<feature type="compositionally biased region" description="Polar residues" evidence="1">
    <location>
        <begin position="1"/>
        <end position="14"/>
    </location>
</feature>
<gene>
    <name evidence="2" type="ORF">Daus18300_010052</name>
</gene>
<feature type="compositionally biased region" description="Basic and acidic residues" evidence="1">
    <location>
        <begin position="715"/>
        <end position="767"/>
    </location>
</feature>
<feature type="compositionally biased region" description="Basic residues" evidence="1">
    <location>
        <begin position="888"/>
        <end position="903"/>
    </location>
</feature>
<proteinExistence type="predicted"/>
<evidence type="ECO:0000313" key="3">
    <source>
        <dbReference type="Proteomes" id="UP001583177"/>
    </source>
</evidence>
<feature type="compositionally biased region" description="Basic and acidic residues" evidence="1">
    <location>
        <begin position="866"/>
        <end position="887"/>
    </location>
</feature>
<feature type="compositionally biased region" description="Polar residues" evidence="1">
    <location>
        <begin position="68"/>
        <end position="81"/>
    </location>
</feature>
<evidence type="ECO:0000313" key="2">
    <source>
        <dbReference type="EMBL" id="KAL1858170.1"/>
    </source>
</evidence>
<feature type="region of interest" description="Disordered" evidence="1">
    <location>
        <begin position="1"/>
        <end position="82"/>
    </location>
</feature>
<reference evidence="2 3" key="1">
    <citation type="journal article" date="2024" name="IMA Fungus">
        <title>IMA Genome - F19 : A genome assembly and annotation guide to empower mycologists, including annotated draft genome sequences of Ceratocystis pirilliformis, Diaporthe australafricana, Fusarium ophioides, Paecilomyces lecythidis, and Sporothrix stenoceras.</title>
        <authorList>
            <person name="Aylward J."/>
            <person name="Wilson A.M."/>
            <person name="Visagie C.M."/>
            <person name="Spraker J."/>
            <person name="Barnes I."/>
            <person name="Buitendag C."/>
            <person name="Ceriani C."/>
            <person name="Del Mar Angel L."/>
            <person name="du Plessis D."/>
            <person name="Fuchs T."/>
            <person name="Gasser K."/>
            <person name="Kramer D."/>
            <person name="Li W."/>
            <person name="Munsamy K."/>
            <person name="Piso A."/>
            <person name="Price J.L."/>
            <person name="Sonnekus B."/>
            <person name="Thomas C."/>
            <person name="van der Nest A."/>
            <person name="van Dijk A."/>
            <person name="van Heerden A."/>
            <person name="van Vuuren N."/>
            <person name="Yilmaz N."/>
            <person name="Duong T.A."/>
            <person name="van der Merwe N.A."/>
            <person name="Wingfield M.J."/>
            <person name="Wingfield B.D."/>
        </authorList>
    </citation>
    <scope>NUCLEOTIDE SEQUENCE [LARGE SCALE GENOMIC DNA]</scope>
    <source>
        <strain evidence="2 3">CMW 18300</strain>
    </source>
</reference>
<feature type="compositionally biased region" description="Low complexity" evidence="1">
    <location>
        <begin position="987"/>
        <end position="1002"/>
    </location>
</feature>
<feature type="compositionally biased region" description="Basic residues" evidence="1">
    <location>
        <begin position="945"/>
        <end position="962"/>
    </location>
</feature>
<feature type="region of interest" description="Disordered" evidence="1">
    <location>
        <begin position="866"/>
        <end position="1080"/>
    </location>
</feature>
<feature type="compositionally biased region" description="Basic and acidic residues" evidence="1">
    <location>
        <begin position="929"/>
        <end position="944"/>
    </location>
</feature>
<feature type="compositionally biased region" description="Low complexity" evidence="1">
    <location>
        <begin position="826"/>
        <end position="839"/>
    </location>
</feature>
<feature type="compositionally biased region" description="Basic and acidic residues" evidence="1">
    <location>
        <begin position="20"/>
        <end position="39"/>
    </location>
</feature>
<keyword evidence="3" id="KW-1185">Reference proteome</keyword>
<feature type="compositionally biased region" description="Basic and acidic residues" evidence="1">
    <location>
        <begin position="806"/>
        <end position="825"/>
    </location>
</feature>
<organism evidence="2 3">
    <name type="scientific">Diaporthe australafricana</name>
    <dbReference type="NCBI Taxonomy" id="127596"/>
    <lineage>
        <taxon>Eukaryota</taxon>
        <taxon>Fungi</taxon>
        <taxon>Dikarya</taxon>
        <taxon>Ascomycota</taxon>
        <taxon>Pezizomycotina</taxon>
        <taxon>Sordariomycetes</taxon>
        <taxon>Sordariomycetidae</taxon>
        <taxon>Diaporthales</taxon>
        <taxon>Diaporthaceae</taxon>
        <taxon>Diaporthe</taxon>
    </lineage>
</organism>
<feature type="compositionally biased region" description="Basic and acidic residues" evidence="1">
    <location>
        <begin position="684"/>
        <end position="694"/>
    </location>
</feature>